<feature type="compositionally biased region" description="Polar residues" evidence="1">
    <location>
        <begin position="344"/>
        <end position="356"/>
    </location>
</feature>
<feature type="region of interest" description="Disordered" evidence="1">
    <location>
        <begin position="227"/>
        <end position="329"/>
    </location>
</feature>
<sequence>MNKATKTTKPNLRLKVPFRDANDIFNLHIDKQKGGYVLVTNIATSDNNVIQKGEQLVLHFDPKNIDLTDSAVVNQDGKLPYTVQKDVDHSTVTLTFDQDVDSGDFETAIGLATKNIYTTSSVKADFEGANVKIANNQIISKWHQGQTQQATTSSPTYQKQSNLASGENQQQTTTRTVTRSTKTVSTTTTSRTYQTSTQKQTQSQTRQSYTPTYGEAEKAIMGRTNISISGTGSQANTQTSANLTNDQPNISANKQQKTPATTNSTPSKKVYSGFTNSTVETKPQKSAVQSSTDSTQAATTADATNGAADQSNQPQTNAGQTQASSQAQTNATVEMTVPIYANSSSVVDVQTPNGTPSDPKKTLDQTLQEQQNNPQKSDQTYHDNATFEDTKKDIVNKIPSATADEQAQVVKTMPWIWNYIANTGNQNKIFRFNTLLSTGRVAQTNVNAIADSNSDNILQQNMPKLLKAFGENLSANAFDKPMDIDFLLDSQLYQDYLAGKYVPANQTMNANDAWKAMNGRISVQKGKFVKWC</sequence>
<gene>
    <name evidence="2" type="ORF">FC15_GL001693</name>
</gene>
<feature type="compositionally biased region" description="Low complexity" evidence="1">
    <location>
        <begin position="286"/>
        <end position="329"/>
    </location>
</feature>
<feature type="compositionally biased region" description="Polar residues" evidence="1">
    <location>
        <begin position="227"/>
        <end position="281"/>
    </location>
</feature>
<evidence type="ECO:0000256" key="1">
    <source>
        <dbReference type="SAM" id="MobiDB-lite"/>
    </source>
</evidence>
<accession>A0A0R1W476</accession>
<evidence type="ECO:0000313" key="2">
    <source>
        <dbReference type="EMBL" id="KRM09324.1"/>
    </source>
</evidence>
<evidence type="ECO:0000313" key="3">
    <source>
        <dbReference type="Proteomes" id="UP000051315"/>
    </source>
</evidence>
<dbReference type="STRING" id="1423735.FC15_GL001693"/>
<dbReference type="Proteomes" id="UP000051315">
    <property type="component" value="Unassembled WGS sequence"/>
</dbReference>
<proteinExistence type="predicted"/>
<organism evidence="2 3">
    <name type="scientific">Lapidilactobacillus concavus DSM 17758</name>
    <dbReference type="NCBI Taxonomy" id="1423735"/>
    <lineage>
        <taxon>Bacteria</taxon>
        <taxon>Bacillati</taxon>
        <taxon>Bacillota</taxon>
        <taxon>Bacilli</taxon>
        <taxon>Lactobacillales</taxon>
        <taxon>Lactobacillaceae</taxon>
        <taxon>Lapidilactobacillus</taxon>
    </lineage>
</organism>
<name>A0A0R1W476_9LACO</name>
<dbReference type="AlphaFoldDB" id="A0A0R1W476"/>
<protein>
    <submittedName>
        <fullName evidence="2">Uncharacterized protein</fullName>
    </submittedName>
</protein>
<keyword evidence="3" id="KW-1185">Reference proteome</keyword>
<feature type="compositionally biased region" description="Polar residues" evidence="1">
    <location>
        <begin position="144"/>
        <end position="168"/>
    </location>
</feature>
<feature type="region of interest" description="Disordered" evidence="1">
    <location>
        <begin position="144"/>
        <end position="211"/>
    </location>
</feature>
<dbReference type="OrthoDB" id="2256561at2"/>
<feature type="region of interest" description="Disordered" evidence="1">
    <location>
        <begin position="344"/>
        <end position="381"/>
    </location>
</feature>
<feature type="compositionally biased region" description="Low complexity" evidence="1">
    <location>
        <begin position="169"/>
        <end position="210"/>
    </location>
</feature>
<dbReference type="EMBL" id="AZFX01000055">
    <property type="protein sequence ID" value="KRM09324.1"/>
    <property type="molecule type" value="Genomic_DNA"/>
</dbReference>
<dbReference type="RefSeq" id="WP_057824714.1">
    <property type="nucleotide sequence ID" value="NZ_AZFX01000055.1"/>
</dbReference>
<feature type="compositionally biased region" description="Polar residues" evidence="1">
    <location>
        <begin position="364"/>
        <end position="378"/>
    </location>
</feature>
<reference evidence="2 3" key="1">
    <citation type="journal article" date="2015" name="Genome Announc.">
        <title>Expanding the biotechnology potential of lactobacilli through comparative genomics of 213 strains and associated genera.</title>
        <authorList>
            <person name="Sun Z."/>
            <person name="Harris H.M."/>
            <person name="McCann A."/>
            <person name="Guo C."/>
            <person name="Argimon S."/>
            <person name="Zhang W."/>
            <person name="Yang X."/>
            <person name="Jeffery I.B."/>
            <person name="Cooney J.C."/>
            <person name="Kagawa T.F."/>
            <person name="Liu W."/>
            <person name="Song Y."/>
            <person name="Salvetti E."/>
            <person name="Wrobel A."/>
            <person name="Rasinkangas P."/>
            <person name="Parkhill J."/>
            <person name="Rea M.C."/>
            <person name="O'Sullivan O."/>
            <person name="Ritari J."/>
            <person name="Douillard F.P."/>
            <person name="Paul Ross R."/>
            <person name="Yang R."/>
            <person name="Briner A.E."/>
            <person name="Felis G.E."/>
            <person name="de Vos W.M."/>
            <person name="Barrangou R."/>
            <person name="Klaenhammer T.R."/>
            <person name="Caufield P.W."/>
            <person name="Cui Y."/>
            <person name="Zhang H."/>
            <person name="O'Toole P.W."/>
        </authorList>
    </citation>
    <scope>NUCLEOTIDE SEQUENCE [LARGE SCALE GENOMIC DNA]</scope>
    <source>
        <strain evidence="2 3">DSM 17758</strain>
    </source>
</reference>
<comment type="caution">
    <text evidence="2">The sequence shown here is derived from an EMBL/GenBank/DDBJ whole genome shotgun (WGS) entry which is preliminary data.</text>
</comment>
<dbReference type="PATRIC" id="fig|1423735.3.peg.1760"/>